<reference evidence="3 4" key="1">
    <citation type="submission" date="2016-10" db="EMBL/GenBank/DDBJ databases">
        <authorList>
            <person name="de Groot N.N."/>
        </authorList>
    </citation>
    <scope>NUCLEOTIDE SEQUENCE [LARGE SCALE GENOMIC DNA]</scope>
    <source>
        <strain evidence="4">DSM 938 / 37b4</strain>
    </source>
</reference>
<organism evidence="3 4">
    <name type="scientific">Rhodobacter capsulatus</name>
    <name type="common">Rhodopseudomonas capsulata</name>
    <dbReference type="NCBI Taxonomy" id="1061"/>
    <lineage>
        <taxon>Bacteria</taxon>
        <taxon>Pseudomonadati</taxon>
        <taxon>Pseudomonadota</taxon>
        <taxon>Alphaproteobacteria</taxon>
        <taxon>Rhodobacterales</taxon>
        <taxon>Rhodobacter group</taxon>
        <taxon>Rhodobacter</taxon>
    </lineage>
</organism>
<evidence type="ECO:0000256" key="2">
    <source>
        <dbReference type="SAM" id="SignalP"/>
    </source>
</evidence>
<evidence type="ECO:0000313" key="4">
    <source>
        <dbReference type="Proteomes" id="UP000183812"/>
    </source>
</evidence>
<evidence type="ECO:0000313" key="3">
    <source>
        <dbReference type="EMBL" id="SDF73872.1"/>
    </source>
</evidence>
<gene>
    <name evidence="3" type="ORF">SAMN04244550_02752</name>
</gene>
<dbReference type="AlphaFoldDB" id="A0A1G7NIV2"/>
<proteinExistence type="predicted"/>
<dbReference type="CDD" id="cd16325">
    <property type="entry name" value="LolA"/>
    <property type="match status" value="1"/>
</dbReference>
<dbReference type="Gene3D" id="2.50.20.10">
    <property type="entry name" value="Lipoprotein localisation LolA/LolB/LppX"/>
    <property type="match status" value="1"/>
</dbReference>
<dbReference type="PANTHER" id="PTHR35869">
    <property type="entry name" value="OUTER-MEMBRANE LIPOPROTEIN CARRIER PROTEIN"/>
    <property type="match status" value="1"/>
</dbReference>
<feature type="signal peptide" evidence="2">
    <location>
        <begin position="1"/>
        <end position="26"/>
    </location>
</feature>
<protein>
    <submittedName>
        <fullName evidence="3">Outer membrane lipoprotein-sorting protein</fullName>
    </submittedName>
</protein>
<dbReference type="RefSeq" id="WP_074555215.1">
    <property type="nucleotide sequence ID" value="NZ_CP119563.1"/>
</dbReference>
<sequence>MTLTRFAPVAALLPVLMLALAAPAWAEKIPLAQLSAYLNGLTTAEAAFTQVNADGSKSTGKLYLKRPGRMRFEYTDDKTLVLASGGQVAIFDPKSNQIAEQYPLKRTPLNLILADRIDLGQARMVVGHEAEGANTAVVAQDPQNPEYGTIRLVFSANPVTLRRWVITDDTGAKTVVILDQLKPGVDPGSLMFSIVAETEARKN</sequence>
<evidence type="ECO:0000256" key="1">
    <source>
        <dbReference type="ARBA" id="ARBA00022729"/>
    </source>
</evidence>
<dbReference type="Pfam" id="PF03548">
    <property type="entry name" value="LolA"/>
    <property type="match status" value="1"/>
</dbReference>
<accession>A0A1G7NIV2</accession>
<keyword evidence="1 2" id="KW-0732">Signal</keyword>
<dbReference type="InterPro" id="IPR004564">
    <property type="entry name" value="OM_lipoprot_carrier_LolA-like"/>
</dbReference>
<feature type="chain" id="PRO_5010299727" evidence="2">
    <location>
        <begin position="27"/>
        <end position="203"/>
    </location>
</feature>
<keyword evidence="3" id="KW-0449">Lipoprotein</keyword>
<dbReference type="OrthoDB" id="9800501at2"/>
<dbReference type="PANTHER" id="PTHR35869:SF1">
    <property type="entry name" value="OUTER-MEMBRANE LIPOPROTEIN CARRIER PROTEIN"/>
    <property type="match status" value="1"/>
</dbReference>
<dbReference type="InterPro" id="IPR029046">
    <property type="entry name" value="LolA/LolB/LppX"/>
</dbReference>
<dbReference type="EMBL" id="FNAY01000016">
    <property type="protein sequence ID" value="SDF73872.1"/>
    <property type="molecule type" value="Genomic_DNA"/>
</dbReference>
<dbReference type="Proteomes" id="UP000183812">
    <property type="component" value="Unassembled WGS sequence"/>
</dbReference>
<dbReference type="SUPFAM" id="SSF89392">
    <property type="entry name" value="Prokaryotic lipoproteins and lipoprotein localization factors"/>
    <property type="match status" value="1"/>
</dbReference>
<name>A0A1G7NIV2_RHOCA</name>